<gene>
    <name evidence="4" type="ORF">SAY87_018075</name>
</gene>
<feature type="compositionally biased region" description="Low complexity" evidence="2">
    <location>
        <begin position="156"/>
        <end position="168"/>
    </location>
</feature>
<organism evidence="4 5">
    <name type="scientific">Trapa incisa</name>
    <dbReference type="NCBI Taxonomy" id="236973"/>
    <lineage>
        <taxon>Eukaryota</taxon>
        <taxon>Viridiplantae</taxon>
        <taxon>Streptophyta</taxon>
        <taxon>Embryophyta</taxon>
        <taxon>Tracheophyta</taxon>
        <taxon>Spermatophyta</taxon>
        <taxon>Magnoliopsida</taxon>
        <taxon>eudicotyledons</taxon>
        <taxon>Gunneridae</taxon>
        <taxon>Pentapetalae</taxon>
        <taxon>rosids</taxon>
        <taxon>malvids</taxon>
        <taxon>Myrtales</taxon>
        <taxon>Lythraceae</taxon>
        <taxon>Trapa</taxon>
    </lineage>
</organism>
<dbReference type="GO" id="GO:0010090">
    <property type="term" value="P:trichome morphogenesis"/>
    <property type="evidence" value="ECO:0007669"/>
    <property type="project" value="InterPro"/>
</dbReference>
<evidence type="ECO:0000313" key="5">
    <source>
        <dbReference type="Proteomes" id="UP001345219"/>
    </source>
</evidence>
<dbReference type="GO" id="GO:0003700">
    <property type="term" value="F:DNA-binding transcription factor activity"/>
    <property type="evidence" value="ECO:0007669"/>
    <property type="project" value="TreeGrafter"/>
</dbReference>
<feature type="region of interest" description="Disordered" evidence="2">
    <location>
        <begin position="151"/>
        <end position="179"/>
    </location>
</feature>
<feature type="domain" description="C2H2-type" evidence="3">
    <location>
        <begin position="64"/>
        <end position="91"/>
    </location>
</feature>
<dbReference type="GO" id="GO:0008270">
    <property type="term" value="F:zinc ion binding"/>
    <property type="evidence" value="ECO:0007669"/>
    <property type="project" value="UniProtKB-KW"/>
</dbReference>
<comment type="caution">
    <text evidence="4">The sequence shown here is derived from an EMBL/GenBank/DDBJ whole genome shotgun (WGS) entry which is preliminary data.</text>
</comment>
<sequence>MEKLRLFGFELMDPTKTAHFDEQGEHESASNSSSSSSSLQINDDEKAAKGVIGKLGHPRQEKKFECQYCFKEFANSQALGGHQNAHKKERMKKKRRLQLQARRASLSYYYYNVLQPYEATAAAATATDEFTIYEGSNQIRWCLPSNSISFHRNKSPSESPRASSRSAPDGTMGPSKRSCKSLDLQLGLCLQTNI</sequence>
<dbReference type="GO" id="GO:0009736">
    <property type="term" value="P:cytokinin-activated signaling pathway"/>
    <property type="evidence" value="ECO:0007669"/>
    <property type="project" value="TreeGrafter"/>
</dbReference>
<dbReference type="EMBL" id="JAXIOK010000002">
    <property type="protein sequence ID" value="KAK4777888.1"/>
    <property type="molecule type" value="Genomic_DNA"/>
</dbReference>
<dbReference type="InterPro" id="IPR036236">
    <property type="entry name" value="Znf_C2H2_sf"/>
</dbReference>
<evidence type="ECO:0000313" key="4">
    <source>
        <dbReference type="EMBL" id="KAK4777888.1"/>
    </source>
</evidence>
<keyword evidence="1" id="KW-0479">Metal-binding</keyword>
<dbReference type="GO" id="GO:0000976">
    <property type="term" value="F:transcription cis-regulatory region binding"/>
    <property type="evidence" value="ECO:0007669"/>
    <property type="project" value="TreeGrafter"/>
</dbReference>
<dbReference type="Proteomes" id="UP001345219">
    <property type="component" value="Chromosome 14"/>
</dbReference>
<dbReference type="PROSITE" id="PS00028">
    <property type="entry name" value="ZINC_FINGER_C2H2_1"/>
    <property type="match status" value="1"/>
</dbReference>
<dbReference type="PANTHER" id="PTHR46353">
    <property type="entry name" value="ZINC FINGER PROTEIN 5"/>
    <property type="match status" value="1"/>
</dbReference>
<dbReference type="SUPFAM" id="SSF57667">
    <property type="entry name" value="beta-beta-alpha zinc fingers"/>
    <property type="match status" value="1"/>
</dbReference>
<dbReference type="AlphaFoldDB" id="A0AAN7QWN4"/>
<dbReference type="PROSITE" id="PS50157">
    <property type="entry name" value="ZINC_FINGER_C2H2_2"/>
    <property type="match status" value="1"/>
</dbReference>
<keyword evidence="1" id="KW-0862">Zinc</keyword>
<evidence type="ECO:0000256" key="1">
    <source>
        <dbReference type="PROSITE-ProRule" id="PRU00042"/>
    </source>
</evidence>
<keyword evidence="1" id="KW-0863">Zinc-finger</keyword>
<feature type="region of interest" description="Disordered" evidence="2">
    <location>
        <begin position="21"/>
        <end position="41"/>
    </location>
</feature>
<dbReference type="PANTHER" id="PTHR46353:SF5">
    <property type="entry name" value="ZINC FINGER PROTEIN 5"/>
    <property type="match status" value="1"/>
</dbReference>
<dbReference type="InterPro" id="IPR013087">
    <property type="entry name" value="Znf_C2H2_type"/>
</dbReference>
<evidence type="ECO:0000256" key="2">
    <source>
        <dbReference type="SAM" id="MobiDB-lite"/>
    </source>
</evidence>
<dbReference type="GO" id="GO:0009740">
    <property type="term" value="P:gibberellic acid mediated signaling pathway"/>
    <property type="evidence" value="ECO:0007669"/>
    <property type="project" value="TreeGrafter"/>
</dbReference>
<dbReference type="GO" id="GO:0005634">
    <property type="term" value="C:nucleus"/>
    <property type="evidence" value="ECO:0007669"/>
    <property type="project" value="TreeGrafter"/>
</dbReference>
<keyword evidence="5" id="KW-1185">Reference proteome</keyword>
<dbReference type="InterPro" id="IPR044299">
    <property type="entry name" value="GIS3/ZFP5/ZFP6"/>
</dbReference>
<evidence type="ECO:0000259" key="3">
    <source>
        <dbReference type="PROSITE" id="PS50157"/>
    </source>
</evidence>
<accession>A0AAN7QWN4</accession>
<feature type="compositionally biased region" description="Low complexity" evidence="2">
    <location>
        <begin position="29"/>
        <end position="38"/>
    </location>
</feature>
<reference evidence="4 5" key="1">
    <citation type="journal article" date="2023" name="Hortic Res">
        <title>Pangenome of water caltrop reveals structural variations and asymmetric subgenome divergence after allopolyploidization.</title>
        <authorList>
            <person name="Zhang X."/>
            <person name="Chen Y."/>
            <person name="Wang L."/>
            <person name="Yuan Y."/>
            <person name="Fang M."/>
            <person name="Shi L."/>
            <person name="Lu R."/>
            <person name="Comes H.P."/>
            <person name="Ma Y."/>
            <person name="Chen Y."/>
            <person name="Huang G."/>
            <person name="Zhou Y."/>
            <person name="Zheng Z."/>
            <person name="Qiu Y."/>
        </authorList>
    </citation>
    <scope>NUCLEOTIDE SEQUENCE [LARGE SCALE GENOMIC DNA]</scope>
    <source>
        <tissue evidence="4">Roots</tissue>
    </source>
</reference>
<name>A0AAN7QWN4_9MYRT</name>
<protein>
    <recommendedName>
        <fullName evidence="3">C2H2-type domain-containing protein</fullName>
    </recommendedName>
</protein>
<proteinExistence type="predicted"/>
<dbReference type="Gene3D" id="3.30.160.60">
    <property type="entry name" value="Classic Zinc Finger"/>
    <property type="match status" value="1"/>
</dbReference>